<comment type="caution">
    <text evidence="8">The sequence shown here is derived from an EMBL/GenBank/DDBJ whole genome shotgun (WGS) entry which is preliminary data.</text>
</comment>
<keyword evidence="9" id="KW-1185">Reference proteome</keyword>
<dbReference type="RefSeq" id="WP_110749147.1">
    <property type="nucleotide sequence ID" value="NZ_QJTF01000003.1"/>
</dbReference>
<dbReference type="GO" id="GO:0015074">
    <property type="term" value="P:DNA integration"/>
    <property type="evidence" value="ECO:0007669"/>
    <property type="project" value="UniProtKB-KW"/>
</dbReference>
<keyword evidence="4" id="KW-0233">DNA recombination</keyword>
<evidence type="ECO:0000259" key="7">
    <source>
        <dbReference type="PROSITE" id="PS51900"/>
    </source>
</evidence>
<name>A0A318T9V2_9HYPH</name>
<dbReference type="InterPro" id="IPR050090">
    <property type="entry name" value="Tyrosine_recombinase_XerCD"/>
</dbReference>
<gene>
    <name evidence="8" type="ORF">C7477_103167</name>
</gene>
<proteinExistence type="inferred from homology"/>
<evidence type="ECO:0000313" key="9">
    <source>
        <dbReference type="Proteomes" id="UP000247454"/>
    </source>
</evidence>
<dbReference type="Gene3D" id="1.10.443.10">
    <property type="entry name" value="Intergrase catalytic core"/>
    <property type="match status" value="1"/>
</dbReference>
<dbReference type="Pfam" id="PF14659">
    <property type="entry name" value="Phage_int_SAM_3"/>
    <property type="match status" value="1"/>
</dbReference>
<dbReference type="AlphaFoldDB" id="A0A318T9V2"/>
<dbReference type="EMBL" id="QJTF01000003">
    <property type="protein sequence ID" value="PYE89659.1"/>
    <property type="molecule type" value="Genomic_DNA"/>
</dbReference>
<dbReference type="InterPro" id="IPR011010">
    <property type="entry name" value="DNA_brk_join_enz"/>
</dbReference>
<feature type="domain" description="Tyr recombinase" evidence="6">
    <location>
        <begin position="181"/>
        <end position="404"/>
    </location>
</feature>
<dbReference type="GO" id="GO:0003677">
    <property type="term" value="F:DNA binding"/>
    <property type="evidence" value="ECO:0007669"/>
    <property type="project" value="UniProtKB-UniRule"/>
</dbReference>
<dbReference type="PROSITE" id="PS51898">
    <property type="entry name" value="TYR_RECOMBINASE"/>
    <property type="match status" value="1"/>
</dbReference>
<keyword evidence="3 5" id="KW-0238">DNA-binding</keyword>
<dbReference type="InterPro" id="IPR044068">
    <property type="entry name" value="CB"/>
</dbReference>
<sequence>MSIRKRTWTTGKGAEKIAWVVDYVDTKGKRRLKTFAKKKEADAFASKTDVEVREGVHVADSATVTVEAAGKLWIASVKSSGLERSSIEDYERTLRLHINPFLGSVKLSALNTVRLRSYEDELRGAERSPQTIKRTLTTMGTMLADSQERGLVIRNAAREMQSRRGISSTRTEKRQKGRLKVGVDIPNREEISALLGAISGRWRPLFMTAVFTGLRASELRGLRWKDIDFDKRTIRVHQRADRYDDIGAPKSISGERTLPVPPLVINALREWKLQCPKRKTEKLDADGNPVMSLYLVFPNGAGNVEGLRNILRRGLHPSWVNAGVAVDTGDKDQEGNPILEPKYTGLHCVRHWYASWCINRKADGGLELPPKLVQERMGHSTIAMTMDTYGHLFPRDDDGKELAAAAADLFEKRNASNRDDSCP</sequence>
<dbReference type="InterPro" id="IPR004107">
    <property type="entry name" value="Integrase_SAM-like_N"/>
</dbReference>
<evidence type="ECO:0000259" key="6">
    <source>
        <dbReference type="PROSITE" id="PS51898"/>
    </source>
</evidence>
<comment type="similarity">
    <text evidence="1">Belongs to the 'phage' integrase family.</text>
</comment>
<keyword evidence="2" id="KW-0229">DNA integration</keyword>
<dbReference type="PANTHER" id="PTHR30349:SF41">
    <property type="entry name" value="INTEGRASE_RECOMBINASE PROTEIN MJ0367-RELATED"/>
    <property type="match status" value="1"/>
</dbReference>
<dbReference type="GO" id="GO:0006310">
    <property type="term" value="P:DNA recombination"/>
    <property type="evidence" value="ECO:0007669"/>
    <property type="project" value="UniProtKB-KW"/>
</dbReference>
<dbReference type="InterPro" id="IPR002104">
    <property type="entry name" value="Integrase_catalytic"/>
</dbReference>
<reference evidence="8 9" key="1">
    <citation type="submission" date="2018-06" db="EMBL/GenBank/DDBJ databases">
        <title>Genomic Encyclopedia of Type Strains, Phase III (KMG-III): the genomes of soil and plant-associated and newly described type strains.</title>
        <authorList>
            <person name="Whitman W."/>
        </authorList>
    </citation>
    <scope>NUCLEOTIDE SEQUENCE [LARGE SCALE GENOMIC DNA]</scope>
    <source>
        <strain evidence="8 9">ORS 1419</strain>
    </source>
</reference>
<dbReference type="InterPro" id="IPR010998">
    <property type="entry name" value="Integrase_recombinase_N"/>
</dbReference>
<feature type="domain" description="Core-binding (CB)" evidence="7">
    <location>
        <begin position="64"/>
        <end position="147"/>
    </location>
</feature>
<evidence type="ECO:0000256" key="2">
    <source>
        <dbReference type="ARBA" id="ARBA00022908"/>
    </source>
</evidence>
<dbReference type="PROSITE" id="PS51900">
    <property type="entry name" value="CB"/>
    <property type="match status" value="1"/>
</dbReference>
<accession>A0A318T9V2</accession>
<dbReference type="PANTHER" id="PTHR30349">
    <property type="entry name" value="PHAGE INTEGRASE-RELATED"/>
    <property type="match status" value="1"/>
</dbReference>
<evidence type="ECO:0000256" key="3">
    <source>
        <dbReference type="ARBA" id="ARBA00023125"/>
    </source>
</evidence>
<protein>
    <submittedName>
        <fullName evidence="8">Site-specific recombinase XerD</fullName>
    </submittedName>
</protein>
<dbReference type="Proteomes" id="UP000247454">
    <property type="component" value="Unassembled WGS sequence"/>
</dbReference>
<dbReference type="SUPFAM" id="SSF56349">
    <property type="entry name" value="DNA breaking-rejoining enzymes"/>
    <property type="match status" value="1"/>
</dbReference>
<organism evidence="8 9">
    <name type="scientific">Phyllobacterium leguminum</name>
    <dbReference type="NCBI Taxonomy" id="314237"/>
    <lineage>
        <taxon>Bacteria</taxon>
        <taxon>Pseudomonadati</taxon>
        <taxon>Pseudomonadota</taxon>
        <taxon>Alphaproteobacteria</taxon>
        <taxon>Hyphomicrobiales</taxon>
        <taxon>Phyllobacteriaceae</taxon>
        <taxon>Phyllobacterium</taxon>
    </lineage>
</organism>
<evidence type="ECO:0000256" key="4">
    <source>
        <dbReference type="ARBA" id="ARBA00023172"/>
    </source>
</evidence>
<dbReference type="Gene3D" id="1.10.150.130">
    <property type="match status" value="1"/>
</dbReference>
<dbReference type="CDD" id="cd01189">
    <property type="entry name" value="INT_ICEBs1_C_like"/>
    <property type="match status" value="1"/>
</dbReference>
<dbReference type="OrthoDB" id="9785687at2"/>
<dbReference type="Pfam" id="PF00589">
    <property type="entry name" value="Phage_integrase"/>
    <property type="match status" value="1"/>
</dbReference>
<evidence type="ECO:0000313" key="8">
    <source>
        <dbReference type="EMBL" id="PYE89659.1"/>
    </source>
</evidence>
<evidence type="ECO:0000256" key="5">
    <source>
        <dbReference type="PROSITE-ProRule" id="PRU01248"/>
    </source>
</evidence>
<evidence type="ECO:0000256" key="1">
    <source>
        <dbReference type="ARBA" id="ARBA00008857"/>
    </source>
</evidence>
<dbReference type="InterPro" id="IPR013762">
    <property type="entry name" value="Integrase-like_cat_sf"/>
</dbReference>